<dbReference type="CDD" id="cd11537">
    <property type="entry name" value="NTP-PPase_RS21-C6_like"/>
    <property type="match status" value="1"/>
</dbReference>
<organism evidence="2 3">
    <name type="scientific">Acrasis kona</name>
    <dbReference type="NCBI Taxonomy" id="1008807"/>
    <lineage>
        <taxon>Eukaryota</taxon>
        <taxon>Discoba</taxon>
        <taxon>Heterolobosea</taxon>
        <taxon>Tetramitia</taxon>
        <taxon>Eutetramitia</taxon>
        <taxon>Acrasidae</taxon>
        <taxon>Acrasis</taxon>
    </lineage>
</organism>
<name>A0AAW2YZL2_9EUKA</name>
<comment type="subunit">
    <text evidence="1">Homotetramer.</text>
</comment>
<dbReference type="SUPFAM" id="SSF101386">
    <property type="entry name" value="all-alpha NTP pyrophosphatases"/>
    <property type="match status" value="1"/>
</dbReference>
<reference evidence="2 3" key="1">
    <citation type="submission" date="2024-03" db="EMBL/GenBank/DDBJ databases">
        <title>The Acrasis kona genome and developmental transcriptomes reveal deep origins of eukaryotic multicellular pathways.</title>
        <authorList>
            <person name="Sheikh S."/>
            <person name="Fu C.-J."/>
            <person name="Brown M.W."/>
            <person name="Baldauf S.L."/>
        </authorList>
    </citation>
    <scope>NUCLEOTIDE SEQUENCE [LARGE SCALE GENOMIC DNA]</scope>
    <source>
        <strain evidence="2 3">ATCC MYA-3509</strain>
    </source>
</reference>
<dbReference type="InterPro" id="IPR025984">
    <property type="entry name" value="DCTPP"/>
</dbReference>
<keyword evidence="1" id="KW-0378">Hydrolase</keyword>
<gene>
    <name evidence="2" type="ORF">AKO1_014442</name>
</gene>
<keyword evidence="1" id="KW-0963">Cytoplasm</keyword>
<keyword evidence="3" id="KW-1185">Reference proteome</keyword>
<protein>
    <recommendedName>
        <fullName evidence="1">dCTP pyrophosphatase 1</fullName>
        <ecNumber evidence="1">3.6.1.12</ecNumber>
    </recommendedName>
</protein>
<dbReference type="PIRSF" id="PIRSF029826">
    <property type="entry name" value="UCP029826_pph"/>
    <property type="match status" value="1"/>
</dbReference>
<dbReference type="EC" id="3.6.1.12" evidence="1"/>
<evidence type="ECO:0000313" key="2">
    <source>
        <dbReference type="EMBL" id="KAL0482559.1"/>
    </source>
</evidence>
<evidence type="ECO:0000256" key="1">
    <source>
        <dbReference type="PIRNR" id="PIRNR029826"/>
    </source>
</evidence>
<comment type="caution">
    <text evidence="2">The sequence shown here is derived from an EMBL/GenBank/DDBJ whole genome shotgun (WGS) entry which is preliminary data.</text>
</comment>
<dbReference type="GO" id="GO:0006253">
    <property type="term" value="P:dCTP catabolic process"/>
    <property type="evidence" value="ECO:0007669"/>
    <property type="project" value="UniProtKB-UniRule"/>
</dbReference>
<dbReference type="GO" id="GO:0000287">
    <property type="term" value="F:magnesium ion binding"/>
    <property type="evidence" value="ECO:0007669"/>
    <property type="project" value="UniProtKB-UniRule"/>
</dbReference>
<dbReference type="EMBL" id="JAOPGA020000870">
    <property type="protein sequence ID" value="KAL0482559.1"/>
    <property type="molecule type" value="Genomic_DNA"/>
</dbReference>
<evidence type="ECO:0000313" key="3">
    <source>
        <dbReference type="Proteomes" id="UP001431209"/>
    </source>
</evidence>
<dbReference type="InterPro" id="IPR052555">
    <property type="entry name" value="dCTP_Pyrophosphatase"/>
</dbReference>
<comment type="subcellular location">
    <subcellularLocation>
        <location evidence="1">Cytoplasm</location>
        <location evidence="1">Cytosol</location>
    </subcellularLocation>
</comment>
<comment type="catalytic activity">
    <reaction evidence="1">
        <text>dCTP + H2O = dCMP + diphosphate + H(+)</text>
        <dbReference type="Rhea" id="RHEA:22636"/>
        <dbReference type="ChEBI" id="CHEBI:15377"/>
        <dbReference type="ChEBI" id="CHEBI:15378"/>
        <dbReference type="ChEBI" id="CHEBI:33019"/>
        <dbReference type="ChEBI" id="CHEBI:57566"/>
        <dbReference type="ChEBI" id="CHEBI:61481"/>
        <dbReference type="EC" id="3.6.1.12"/>
    </reaction>
</comment>
<proteinExistence type="predicted"/>
<accession>A0AAW2YZL2</accession>
<dbReference type="PANTHER" id="PTHR46523">
    <property type="entry name" value="DCTP PYROPHOSPHATASE 1"/>
    <property type="match status" value="1"/>
</dbReference>
<dbReference type="GO" id="GO:0042262">
    <property type="term" value="P:DNA protection"/>
    <property type="evidence" value="ECO:0007669"/>
    <property type="project" value="UniProtKB-UniRule"/>
</dbReference>
<dbReference type="Proteomes" id="UP001431209">
    <property type="component" value="Unassembled WGS sequence"/>
</dbReference>
<dbReference type="Pfam" id="PF12643">
    <property type="entry name" value="MazG-like"/>
    <property type="match status" value="1"/>
</dbReference>
<keyword evidence="1" id="KW-0460">Magnesium</keyword>
<dbReference type="AlphaFoldDB" id="A0AAW2YZL2"/>
<dbReference type="Gene3D" id="1.10.287.1080">
    <property type="entry name" value="MazG-like"/>
    <property type="match status" value="1"/>
</dbReference>
<sequence length="130" mass="14998">MSITNDNKFSDSPNLEDLRNSMQNFADERDWEQYHTPRNLMLAMVGEVGELSEIFQWTGEVTSEQVKNWDEKKRQHLGEEMSDVLLYLIRLADKCGIDLPAAASRKIIKNGEKYPATKAFGKSDKYTSYE</sequence>
<comment type="cofactor">
    <cofactor evidence="1">
        <name>Mg(2+)</name>
        <dbReference type="ChEBI" id="CHEBI:18420"/>
    </cofactor>
</comment>
<dbReference type="PANTHER" id="PTHR46523:SF1">
    <property type="entry name" value="DCTP PYROPHOSPHATASE 1"/>
    <property type="match status" value="1"/>
</dbReference>
<comment type="function">
    <text evidence="1">Hydrolyzes deoxynucleoside triphosphates (dNTPs) to the corresponding nucleoside monophosphates. Has a strong preference for dCTP and its analogs including 5-iodo-dCTP and 5-methyl-dCTP for which it may even have a higher efficiency. May protect DNA or RNA against the incorporation of these genotoxic nucleotide analogs through their catabolism.</text>
</comment>
<dbReference type="GO" id="GO:0005829">
    <property type="term" value="C:cytosol"/>
    <property type="evidence" value="ECO:0007669"/>
    <property type="project" value="UniProtKB-SubCell"/>
</dbReference>
<keyword evidence="1" id="KW-0479">Metal-binding</keyword>
<dbReference type="GO" id="GO:0047840">
    <property type="term" value="F:dCTP diphosphatase activity"/>
    <property type="evidence" value="ECO:0007669"/>
    <property type="project" value="UniProtKB-UniRule"/>
</dbReference>